<keyword evidence="6" id="KW-0808">Transferase</keyword>
<dbReference type="EMBL" id="BAABLX010000007">
    <property type="protein sequence ID" value="GAA4936449.1"/>
    <property type="molecule type" value="Genomic_DNA"/>
</dbReference>
<comment type="caution">
    <text evidence="6">The sequence shown here is derived from an EMBL/GenBank/DDBJ whole genome shotgun (WGS) entry which is preliminary data.</text>
</comment>
<sequence>MIPLLVPDLPRCDDVIPWLKEIDNNRWYSNYGPLCEQFENAIVALLKQHNPGARSEFTMVSTSSGTTALEVGLGAYRLRPGTRVVLPSLTFPATATAVIRSGLIPVLADVDPDTWVLTPEIAAGVIERSGAKVVIPVAAYGQKLDERAWSDFASHYDCQVLIDSAGAFPAHVPVPDVNIAYSFHATKSLGIGEGGGLLSTDRGYLQTARELTNFGFSSGTVNTIGMNAKLSEYHAAVGLCQIQRFGAIKTRRQTLYRQLRQAINDKTSRVQYQSHSIPASPTLFVVAVPGHAESICRQLTAEGIGVRQWYCPPLHLHPAFDSYIRNASLKFGELSVAEHLADRLIGLPFHPSLDRGDVARIAQALECVLQQEEVCGSDFVASPATGFKRQIQ</sequence>
<evidence type="ECO:0000256" key="5">
    <source>
        <dbReference type="RuleBase" id="RU004508"/>
    </source>
</evidence>
<dbReference type="Proteomes" id="UP001409585">
    <property type="component" value="Unassembled WGS sequence"/>
</dbReference>
<dbReference type="GO" id="GO:0030170">
    <property type="term" value="F:pyridoxal phosphate binding"/>
    <property type="evidence" value="ECO:0007669"/>
    <property type="project" value="TreeGrafter"/>
</dbReference>
<keyword evidence="1 4" id="KW-0663">Pyridoxal phosphate</keyword>
<keyword evidence="7" id="KW-1185">Reference proteome</keyword>
<dbReference type="Gene3D" id="3.40.640.10">
    <property type="entry name" value="Type I PLP-dependent aspartate aminotransferase-like (Major domain)"/>
    <property type="match status" value="1"/>
</dbReference>
<evidence type="ECO:0000256" key="4">
    <source>
        <dbReference type="PIRSR" id="PIRSR000390-2"/>
    </source>
</evidence>
<evidence type="ECO:0000313" key="6">
    <source>
        <dbReference type="EMBL" id="GAA4936449.1"/>
    </source>
</evidence>
<dbReference type="AlphaFoldDB" id="A0AAV3U159"/>
<dbReference type="InterPro" id="IPR015424">
    <property type="entry name" value="PyrdxlP-dep_Trfase"/>
</dbReference>
<comment type="similarity">
    <text evidence="2 5">Belongs to the DegT/DnrJ/EryC1 family.</text>
</comment>
<dbReference type="PANTHER" id="PTHR30244:SF9">
    <property type="entry name" value="PROTEIN RV3402C"/>
    <property type="match status" value="1"/>
</dbReference>
<feature type="active site" description="Proton acceptor" evidence="3">
    <location>
        <position position="187"/>
    </location>
</feature>
<evidence type="ECO:0000256" key="2">
    <source>
        <dbReference type="ARBA" id="ARBA00037999"/>
    </source>
</evidence>
<dbReference type="InterPro" id="IPR000653">
    <property type="entry name" value="DegT/StrS_aminotransferase"/>
</dbReference>
<feature type="modified residue" description="N6-(pyridoxal phosphate)lysine" evidence="4">
    <location>
        <position position="187"/>
    </location>
</feature>
<dbReference type="RefSeq" id="WP_345418785.1">
    <property type="nucleotide sequence ID" value="NZ_AP031496.1"/>
</dbReference>
<reference evidence="7" key="1">
    <citation type="journal article" date="2019" name="Int. J. Syst. Evol. Microbiol.">
        <title>The Global Catalogue of Microorganisms (GCM) 10K type strain sequencing project: providing services to taxonomists for standard genome sequencing and annotation.</title>
        <authorList>
            <consortium name="The Broad Institute Genomics Platform"/>
            <consortium name="The Broad Institute Genome Sequencing Center for Infectious Disease"/>
            <person name="Wu L."/>
            <person name="Ma J."/>
        </authorList>
    </citation>
    <scope>NUCLEOTIDE SEQUENCE [LARGE SCALE GENOMIC DNA]</scope>
    <source>
        <strain evidence="7">JCM 19134</strain>
    </source>
</reference>
<keyword evidence="6" id="KW-0032">Aminotransferase</keyword>
<evidence type="ECO:0000313" key="7">
    <source>
        <dbReference type="Proteomes" id="UP001409585"/>
    </source>
</evidence>
<dbReference type="PANTHER" id="PTHR30244">
    <property type="entry name" value="TRANSAMINASE"/>
    <property type="match status" value="1"/>
</dbReference>
<dbReference type="PIRSF" id="PIRSF000390">
    <property type="entry name" value="PLP_StrS"/>
    <property type="match status" value="1"/>
</dbReference>
<dbReference type="GO" id="GO:0008483">
    <property type="term" value="F:transaminase activity"/>
    <property type="evidence" value="ECO:0007669"/>
    <property type="project" value="UniProtKB-KW"/>
</dbReference>
<evidence type="ECO:0000256" key="3">
    <source>
        <dbReference type="PIRSR" id="PIRSR000390-1"/>
    </source>
</evidence>
<protein>
    <submittedName>
        <fullName evidence="6">DegT/DnrJ/EryC1/StrS family aminotransferase</fullName>
    </submittedName>
</protein>
<accession>A0AAV3U159</accession>
<name>A0AAV3U159_9ALTE</name>
<dbReference type="SUPFAM" id="SSF53383">
    <property type="entry name" value="PLP-dependent transferases"/>
    <property type="match status" value="1"/>
</dbReference>
<dbReference type="Pfam" id="PF01041">
    <property type="entry name" value="DegT_DnrJ_EryC1"/>
    <property type="match status" value="1"/>
</dbReference>
<dbReference type="GO" id="GO:0000271">
    <property type="term" value="P:polysaccharide biosynthetic process"/>
    <property type="evidence" value="ECO:0007669"/>
    <property type="project" value="TreeGrafter"/>
</dbReference>
<dbReference type="InterPro" id="IPR015421">
    <property type="entry name" value="PyrdxlP-dep_Trfase_major"/>
</dbReference>
<gene>
    <name evidence="6" type="ORF">GCM10025791_12700</name>
</gene>
<organism evidence="6 7">
    <name type="scientific">Halioxenophilus aromaticivorans</name>
    <dbReference type="NCBI Taxonomy" id="1306992"/>
    <lineage>
        <taxon>Bacteria</taxon>
        <taxon>Pseudomonadati</taxon>
        <taxon>Pseudomonadota</taxon>
        <taxon>Gammaproteobacteria</taxon>
        <taxon>Alteromonadales</taxon>
        <taxon>Alteromonadaceae</taxon>
        <taxon>Halioxenophilus</taxon>
    </lineage>
</organism>
<evidence type="ECO:0000256" key="1">
    <source>
        <dbReference type="ARBA" id="ARBA00022898"/>
    </source>
</evidence>
<proteinExistence type="inferred from homology"/>